<feature type="region of interest" description="Disordered" evidence="1">
    <location>
        <begin position="42"/>
        <end position="75"/>
    </location>
</feature>
<accession>A0A7J0BY28</accession>
<reference evidence="2 3" key="1">
    <citation type="submission" date="2020-05" db="EMBL/GenBank/DDBJ databases">
        <title>Draft genome sequence of Desulfovibrio psychrotolerans JS1T.</title>
        <authorList>
            <person name="Ueno A."/>
            <person name="Tamazawa S."/>
            <person name="Tamamura S."/>
            <person name="Murakami T."/>
            <person name="Kiyama T."/>
            <person name="Inomata H."/>
            <person name="Amano Y."/>
            <person name="Miyakawa K."/>
            <person name="Tamaki H."/>
            <person name="Naganuma T."/>
            <person name="Kaneko K."/>
        </authorList>
    </citation>
    <scope>NUCLEOTIDE SEQUENCE [LARGE SCALE GENOMIC DNA]</scope>
    <source>
        <strain evidence="2 3">JS1</strain>
    </source>
</reference>
<dbReference type="AlphaFoldDB" id="A0A7J0BY28"/>
<evidence type="ECO:0000313" key="3">
    <source>
        <dbReference type="Proteomes" id="UP000503820"/>
    </source>
</evidence>
<sequence length="75" mass="7703">MPTSPPVNSALQRKLAALLEHLKERGVSGTAVLEATCDLLRAKKGSRPGGGAENIARTPGLSTRHCPDAGTPGTD</sequence>
<dbReference type="EMBL" id="BLVP01000043">
    <property type="protein sequence ID" value="GFM38606.1"/>
    <property type="molecule type" value="Genomic_DNA"/>
</dbReference>
<name>A0A7J0BY28_9BACT</name>
<comment type="caution">
    <text evidence="2">The sequence shown here is derived from an EMBL/GenBank/DDBJ whole genome shotgun (WGS) entry which is preliminary data.</text>
</comment>
<dbReference type="Proteomes" id="UP000503820">
    <property type="component" value="Unassembled WGS sequence"/>
</dbReference>
<gene>
    <name evidence="2" type="ORF">DSM19430T_32900</name>
</gene>
<organism evidence="2 3">
    <name type="scientific">Desulfovibrio psychrotolerans</name>
    <dbReference type="NCBI Taxonomy" id="415242"/>
    <lineage>
        <taxon>Bacteria</taxon>
        <taxon>Pseudomonadati</taxon>
        <taxon>Thermodesulfobacteriota</taxon>
        <taxon>Desulfovibrionia</taxon>
        <taxon>Desulfovibrionales</taxon>
        <taxon>Desulfovibrionaceae</taxon>
        <taxon>Desulfovibrio</taxon>
    </lineage>
</organism>
<keyword evidence="3" id="KW-1185">Reference proteome</keyword>
<protein>
    <submittedName>
        <fullName evidence="2">Uncharacterized protein</fullName>
    </submittedName>
</protein>
<dbReference type="RefSeq" id="WP_174411208.1">
    <property type="nucleotide sequence ID" value="NZ_BLVP01000043.1"/>
</dbReference>
<evidence type="ECO:0000256" key="1">
    <source>
        <dbReference type="SAM" id="MobiDB-lite"/>
    </source>
</evidence>
<proteinExistence type="predicted"/>
<evidence type="ECO:0000313" key="2">
    <source>
        <dbReference type="EMBL" id="GFM38606.1"/>
    </source>
</evidence>